<organism evidence="1 2">
    <name type="scientific">Xanthomonas bromi</name>
    <dbReference type="NCBI Taxonomy" id="56449"/>
    <lineage>
        <taxon>Bacteria</taxon>
        <taxon>Pseudomonadati</taxon>
        <taxon>Pseudomonadota</taxon>
        <taxon>Gammaproteobacteria</taxon>
        <taxon>Lysobacterales</taxon>
        <taxon>Lysobacteraceae</taxon>
        <taxon>Xanthomonas</taxon>
    </lineage>
</organism>
<dbReference type="Proteomes" id="UP000092503">
    <property type="component" value="Unassembled WGS sequence"/>
</dbReference>
<protein>
    <submittedName>
        <fullName evidence="1">Putative membrane protein</fullName>
    </submittedName>
</protein>
<sequence>MSARKLAVLAVFVVIGMVAAAWLGVEHRDEVRAFLRALARAL</sequence>
<dbReference type="STRING" id="56449.XBLMG947_3972"/>
<dbReference type="RefSeq" id="WP_258077793.1">
    <property type="nucleotide sequence ID" value="NZ_FLTX01000083.1"/>
</dbReference>
<dbReference type="EMBL" id="FLTX01000083">
    <property type="protein sequence ID" value="SBV53162.1"/>
    <property type="molecule type" value="Genomic_DNA"/>
</dbReference>
<accession>A0A1C3NRX4</accession>
<dbReference type="AlphaFoldDB" id="A0A1C3NRX4"/>
<reference evidence="1 2" key="1">
    <citation type="submission" date="2016-06" db="EMBL/GenBank/DDBJ databases">
        <authorList>
            <person name="Kjaerup R.B."/>
            <person name="Dalgaard T.S."/>
            <person name="Juul-Madsen H.R."/>
        </authorList>
    </citation>
    <scope>NUCLEOTIDE SEQUENCE [LARGE SCALE GENOMIC DNA]</scope>
    <source>
        <strain evidence="1">LMG947</strain>
    </source>
</reference>
<gene>
    <name evidence="1" type="ORF">XBLMG947_3972</name>
</gene>
<evidence type="ECO:0000313" key="1">
    <source>
        <dbReference type="EMBL" id="SBV53162.1"/>
    </source>
</evidence>
<name>A0A1C3NRX4_9XANT</name>
<proteinExistence type="predicted"/>
<evidence type="ECO:0000313" key="2">
    <source>
        <dbReference type="Proteomes" id="UP000092503"/>
    </source>
</evidence>